<sequence>MATLNKEMAYQNADYVIFATPTDYDTQCNSFNTQTVDAVIRDVLLINPDTIIIIKSTVPIDYTKRISSSHQTNNIIFSPEFFT</sequence>
<organism evidence="1 2">
    <name type="scientific">Pragia fontium DSM 5563 = ATCC 49100</name>
    <dbReference type="NCBI Taxonomy" id="1122977"/>
    <lineage>
        <taxon>Bacteria</taxon>
        <taxon>Pseudomonadati</taxon>
        <taxon>Pseudomonadota</taxon>
        <taxon>Gammaproteobacteria</taxon>
        <taxon>Enterobacterales</taxon>
        <taxon>Budviciaceae</taxon>
        <taxon>Pragia</taxon>
    </lineage>
</organism>
<dbReference type="InterPro" id="IPR036291">
    <property type="entry name" value="NAD(P)-bd_dom_sf"/>
</dbReference>
<protein>
    <submittedName>
        <fullName evidence="1">UDP-glucose/GDP-mannose dehydrogenase family, NAD binding domain</fullName>
    </submittedName>
</protein>
<dbReference type="Proteomes" id="UP000226420">
    <property type="component" value="Unassembled WGS sequence"/>
</dbReference>
<gene>
    <name evidence="1" type="ORF">SAMN02745723_101607</name>
</gene>
<comment type="caution">
    <text evidence="1">The sequence shown here is derived from an EMBL/GenBank/DDBJ whole genome shotgun (WGS) entry which is preliminary data.</text>
</comment>
<reference evidence="1 2" key="1">
    <citation type="submission" date="2016-10" db="EMBL/GenBank/DDBJ databases">
        <authorList>
            <person name="Varghese N."/>
            <person name="Submissions S."/>
        </authorList>
    </citation>
    <scope>NUCLEOTIDE SEQUENCE [LARGE SCALE GENOMIC DNA]</scope>
    <source>
        <strain evidence="1 2">DSM 5563</strain>
    </source>
</reference>
<dbReference type="Gene3D" id="3.40.50.720">
    <property type="entry name" value="NAD(P)-binding Rossmann-like Domain"/>
    <property type="match status" value="1"/>
</dbReference>
<name>A0AAJ4W8J2_9GAMM</name>
<dbReference type="SUPFAM" id="SSF51735">
    <property type="entry name" value="NAD(P)-binding Rossmann-fold domains"/>
    <property type="match status" value="1"/>
</dbReference>
<dbReference type="AlphaFoldDB" id="A0AAJ4W8J2"/>
<accession>A0AAJ4W8J2</accession>
<dbReference type="EMBL" id="FOLW01000001">
    <property type="protein sequence ID" value="SFC18911.1"/>
    <property type="molecule type" value="Genomic_DNA"/>
</dbReference>
<evidence type="ECO:0000313" key="1">
    <source>
        <dbReference type="EMBL" id="SFC18911.1"/>
    </source>
</evidence>
<proteinExistence type="predicted"/>
<evidence type="ECO:0000313" key="2">
    <source>
        <dbReference type="Proteomes" id="UP000226420"/>
    </source>
</evidence>